<reference evidence="3" key="1">
    <citation type="submission" date="2023-04" db="EMBL/GenBank/DDBJ databases">
        <title>Ambrosiozyma monospora NBRC 1965.</title>
        <authorList>
            <person name="Ichikawa N."/>
            <person name="Sato H."/>
            <person name="Tonouchi N."/>
        </authorList>
    </citation>
    <scope>NUCLEOTIDE SEQUENCE</scope>
    <source>
        <strain evidence="3">NBRC 1965</strain>
    </source>
</reference>
<feature type="region of interest" description="Disordered" evidence="1">
    <location>
        <begin position="199"/>
        <end position="463"/>
    </location>
</feature>
<dbReference type="OrthoDB" id="21266at2759"/>
<dbReference type="Proteomes" id="UP001165063">
    <property type="component" value="Unassembled WGS sequence"/>
</dbReference>
<feature type="compositionally biased region" description="Basic and acidic residues" evidence="1">
    <location>
        <begin position="316"/>
        <end position="443"/>
    </location>
</feature>
<feature type="compositionally biased region" description="Polar residues" evidence="1">
    <location>
        <begin position="282"/>
        <end position="295"/>
    </location>
</feature>
<evidence type="ECO:0000313" key="4">
    <source>
        <dbReference type="Proteomes" id="UP001165063"/>
    </source>
</evidence>
<evidence type="ECO:0000313" key="3">
    <source>
        <dbReference type="EMBL" id="GMG40681.1"/>
    </source>
</evidence>
<sequence>MDLNRIKADIKFNEQEIYRAILDNIDGMQSIGSDLAGEEDLQQLLDDNLAKAWRFLISKKRQSKYERLQIDTLSAQQSSSSSSINGLGLLSSGNGFPAIHGHTTSPTSPTTNNGQNNKTDIFTLSHKQVLQRIEADRERQKKGKETTWQVKDKSKLFSEFNEVFEERYGKPWDGKNEDGVLVDELNLVYESCLNDYSGASMNTSTNPIKKTLTTPQASTIPEMPTTSSRATPTKPAASSKIVSGASDDSKTTRPIKSLPTSNARVVTSKSQTTPLSAPVAAISTTTSSSNGQSITRKSDMNTRQKSFTSASSQSRQEIERERARRHAEVRERDRAREVKDKYRDTKDTRTKEREREGGHSRDRDIDKRDRDKVRDRERGKEVSSHRDRDYDYDDYRDTYRDDRDYTRYTRYDRYDDGYVDRYTDGYDDHYDDSYDRYDGDDYNYKGYNGSSATPYKKYRPSRR</sequence>
<dbReference type="AlphaFoldDB" id="A0A9W6Z2T0"/>
<protein>
    <submittedName>
        <fullName evidence="3">Unnamed protein product</fullName>
    </submittedName>
</protein>
<dbReference type="Pfam" id="PF12350">
    <property type="entry name" value="CTK3_C"/>
    <property type="match status" value="1"/>
</dbReference>
<name>A0A9W6Z2T0_AMBMO</name>
<keyword evidence="4" id="KW-1185">Reference proteome</keyword>
<feature type="compositionally biased region" description="Polar residues" evidence="1">
    <location>
        <begin position="199"/>
        <end position="231"/>
    </location>
</feature>
<gene>
    <name evidence="3" type="ORF">Amon01_000640300</name>
</gene>
<comment type="caution">
    <text evidence="3">The sequence shown here is derived from an EMBL/GenBank/DDBJ whole genome shotgun (WGS) entry which is preliminary data.</text>
</comment>
<proteinExistence type="predicted"/>
<feature type="compositionally biased region" description="Polar residues" evidence="1">
    <location>
        <begin position="252"/>
        <end position="275"/>
    </location>
</feature>
<evidence type="ECO:0000259" key="2">
    <source>
        <dbReference type="Pfam" id="PF12350"/>
    </source>
</evidence>
<dbReference type="InterPro" id="IPR024637">
    <property type="entry name" value="Ctk3_C"/>
</dbReference>
<organism evidence="3 4">
    <name type="scientific">Ambrosiozyma monospora</name>
    <name type="common">Yeast</name>
    <name type="synonym">Endomycopsis monosporus</name>
    <dbReference type="NCBI Taxonomy" id="43982"/>
    <lineage>
        <taxon>Eukaryota</taxon>
        <taxon>Fungi</taxon>
        <taxon>Dikarya</taxon>
        <taxon>Ascomycota</taxon>
        <taxon>Saccharomycotina</taxon>
        <taxon>Pichiomycetes</taxon>
        <taxon>Pichiales</taxon>
        <taxon>Pichiaceae</taxon>
        <taxon>Ambrosiozyma</taxon>
    </lineage>
</organism>
<dbReference type="EMBL" id="BSXU01004068">
    <property type="protein sequence ID" value="GMG40681.1"/>
    <property type="molecule type" value="Genomic_DNA"/>
</dbReference>
<accession>A0A9W6Z2T0</accession>
<feature type="domain" description="CTD kinase subunit gamma Ctk3 C-terminal" evidence="2">
    <location>
        <begin position="125"/>
        <end position="166"/>
    </location>
</feature>
<evidence type="ECO:0000256" key="1">
    <source>
        <dbReference type="SAM" id="MobiDB-lite"/>
    </source>
</evidence>